<proteinExistence type="predicted"/>
<feature type="region of interest" description="Disordered" evidence="1">
    <location>
        <begin position="1"/>
        <end position="26"/>
    </location>
</feature>
<accession>A0A445JP87</accession>
<evidence type="ECO:0000313" key="2">
    <source>
        <dbReference type="EMBL" id="RZC00292.1"/>
    </source>
</evidence>
<sequence>MPNPRNKQKLPQDASSDVFLGPQSQSTVHDDTENIVMHFPHLTTAPRTMGFVYTTTMVLKDVKSSFSNVDHAKRGNGAASTKQNTTYHCQKHTINNKSNIINKATQCLVVLFN</sequence>
<gene>
    <name evidence="2" type="ORF">D0Y65_022582</name>
</gene>
<name>A0A445JP87_GLYSO</name>
<comment type="caution">
    <text evidence="2">The sequence shown here is derived from an EMBL/GenBank/DDBJ whole genome shotgun (WGS) entry which is preliminary data.</text>
</comment>
<evidence type="ECO:0000256" key="1">
    <source>
        <dbReference type="SAM" id="MobiDB-lite"/>
    </source>
</evidence>
<dbReference type="Proteomes" id="UP000289340">
    <property type="component" value="Chromosome 8"/>
</dbReference>
<reference evidence="2 3" key="1">
    <citation type="submission" date="2018-09" db="EMBL/GenBank/DDBJ databases">
        <title>A high-quality reference genome of wild soybean provides a powerful tool to mine soybean genomes.</title>
        <authorList>
            <person name="Xie M."/>
            <person name="Chung C.Y.L."/>
            <person name="Li M.-W."/>
            <person name="Wong F.-L."/>
            <person name="Chan T.-F."/>
            <person name="Lam H.-M."/>
        </authorList>
    </citation>
    <scope>NUCLEOTIDE SEQUENCE [LARGE SCALE GENOMIC DNA]</scope>
    <source>
        <strain evidence="3">cv. W05</strain>
        <tissue evidence="2">Hypocotyl of etiolated seedlings</tissue>
    </source>
</reference>
<protein>
    <submittedName>
        <fullName evidence="2">Uncharacterized protein</fullName>
    </submittedName>
</protein>
<organism evidence="2 3">
    <name type="scientific">Glycine soja</name>
    <name type="common">Wild soybean</name>
    <dbReference type="NCBI Taxonomy" id="3848"/>
    <lineage>
        <taxon>Eukaryota</taxon>
        <taxon>Viridiplantae</taxon>
        <taxon>Streptophyta</taxon>
        <taxon>Embryophyta</taxon>
        <taxon>Tracheophyta</taxon>
        <taxon>Spermatophyta</taxon>
        <taxon>Magnoliopsida</taxon>
        <taxon>eudicotyledons</taxon>
        <taxon>Gunneridae</taxon>
        <taxon>Pentapetalae</taxon>
        <taxon>rosids</taxon>
        <taxon>fabids</taxon>
        <taxon>Fabales</taxon>
        <taxon>Fabaceae</taxon>
        <taxon>Papilionoideae</taxon>
        <taxon>50 kb inversion clade</taxon>
        <taxon>NPAAA clade</taxon>
        <taxon>indigoferoid/millettioid clade</taxon>
        <taxon>Phaseoleae</taxon>
        <taxon>Glycine</taxon>
        <taxon>Glycine subgen. Soja</taxon>
    </lineage>
</organism>
<dbReference type="AlphaFoldDB" id="A0A445JP87"/>
<dbReference type="EMBL" id="QZWG01000008">
    <property type="protein sequence ID" value="RZC00292.1"/>
    <property type="molecule type" value="Genomic_DNA"/>
</dbReference>
<evidence type="ECO:0000313" key="3">
    <source>
        <dbReference type="Proteomes" id="UP000289340"/>
    </source>
</evidence>
<keyword evidence="3" id="KW-1185">Reference proteome</keyword>